<evidence type="ECO:0000313" key="7">
    <source>
        <dbReference type="Proteomes" id="UP000472277"/>
    </source>
</evidence>
<feature type="domain" description="RING-type" evidence="5">
    <location>
        <begin position="11"/>
        <end position="52"/>
    </location>
</feature>
<dbReference type="GO" id="GO:0008270">
    <property type="term" value="F:zinc ion binding"/>
    <property type="evidence" value="ECO:0007669"/>
    <property type="project" value="UniProtKB-KW"/>
</dbReference>
<organism evidence="6 7">
    <name type="scientific">Salmo trutta</name>
    <name type="common">Brown trout</name>
    <dbReference type="NCBI Taxonomy" id="8032"/>
    <lineage>
        <taxon>Eukaryota</taxon>
        <taxon>Metazoa</taxon>
        <taxon>Chordata</taxon>
        <taxon>Craniata</taxon>
        <taxon>Vertebrata</taxon>
        <taxon>Euteleostomi</taxon>
        <taxon>Actinopterygii</taxon>
        <taxon>Neopterygii</taxon>
        <taxon>Teleostei</taxon>
        <taxon>Protacanthopterygii</taxon>
        <taxon>Salmoniformes</taxon>
        <taxon>Salmonidae</taxon>
        <taxon>Salmoninae</taxon>
        <taxon>Salmo</taxon>
    </lineage>
</organism>
<dbReference type="InterPro" id="IPR013083">
    <property type="entry name" value="Znf_RING/FYVE/PHD"/>
</dbReference>
<dbReference type="PROSITE" id="PS00518">
    <property type="entry name" value="ZF_RING_1"/>
    <property type="match status" value="1"/>
</dbReference>
<dbReference type="Gene3D" id="3.30.40.10">
    <property type="entry name" value="Zinc/RING finger domain, C3HC4 (zinc finger)"/>
    <property type="match status" value="1"/>
</dbReference>
<evidence type="ECO:0000256" key="3">
    <source>
        <dbReference type="ARBA" id="ARBA00022833"/>
    </source>
</evidence>
<evidence type="ECO:0000313" key="6">
    <source>
        <dbReference type="Ensembl" id="ENSSTUP00000109265.1"/>
    </source>
</evidence>
<dbReference type="PROSITE" id="PS50089">
    <property type="entry name" value="ZF_RING_2"/>
    <property type="match status" value="1"/>
</dbReference>
<protein>
    <recommendedName>
        <fullName evidence="5">RING-type domain-containing protein</fullName>
    </recommendedName>
</protein>
<evidence type="ECO:0000259" key="5">
    <source>
        <dbReference type="PROSITE" id="PS50089"/>
    </source>
</evidence>
<keyword evidence="2 4" id="KW-0863">Zinc-finger</keyword>
<keyword evidence="1" id="KW-0479">Metal-binding</keyword>
<dbReference type="InterPro" id="IPR027370">
    <property type="entry name" value="Znf-RING_euk"/>
</dbReference>
<dbReference type="InterPro" id="IPR050143">
    <property type="entry name" value="TRIM/RBCC"/>
</dbReference>
<dbReference type="Ensembl" id="ENSSTUT00000117015.1">
    <property type="protein sequence ID" value="ENSSTUP00000109265.1"/>
    <property type="gene ID" value="ENSSTUG00000048537.1"/>
</dbReference>
<reference evidence="6" key="1">
    <citation type="submission" date="2025-08" db="UniProtKB">
        <authorList>
            <consortium name="Ensembl"/>
        </authorList>
    </citation>
    <scope>IDENTIFICATION</scope>
</reference>
<dbReference type="InterPro" id="IPR001841">
    <property type="entry name" value="Znf_RING"/>
</dbReference>
<evidence type="ECO:0000256" key="4">
    <source>
        <dbReference type="PROSITE-ProRule" id="PRU00175"/>
    </source>
</evidence>
<dbReference type="PANTHER" id="PTHR24103">
    <property type="entry name" value="E3 UBIQUITIN-PROTEIN LIGASE TRIM"/>
    <property type="match status" value="1"/>
</dbReference>
<reference evidence="6" key="2">
    <citation type="submission" date="2025-09" db="UniProtKB">
        <authorList>
            <consortium name="Ensembl"/>
        </authorList>
    </citation>
    <scope>IDENTIFICATION</scope>
</reference>
<name>A0A674EMQ9_SALTR</name>
<accession>A0A674EMQ9</accession>
<dbReference type="InterPro" id="IPR017907">
    <property type="entry name" value="Znf_RING_CS"/>
</dbReference>
<dbReference type="Proteomes" id="UP000472277">
    <property type="component" value="Chromosome 23"/>
</dbReference>
<sequence>MIEVGIDDLTCPICCETFKEPVPLSCSHSFCRPCLGETWREQRGTKDCAICRRRSSRDHPPTNLALRSIYETLLGFFCLEDECGVCSLHSQKLGFFCLEDECGVCSLHSQKLGFFCLEDECGVCSLHSQKEELQTPLKALQDKMVAVKNTKLTMDEMYKTMKTAESLPQEPYRASGALVDMAKHLGNLKFQVWEKMQEIHACGSDLLEI</sequence>
<evidence type="ECO:0000256" key="2">
    <source>
        <dbReference type="ARBA" id="ARBA00022771"/>
    </source>
</evidence>
<dbReference type="SUPFAM" id="SSF57850">
    <property type="entry name" value="RING/U-box"/>
    <property type="match status" value="1"/>
</dbReference>
<keyword evidence="7" id="KW-1185">Reference proteome</keyword>
<dbReference type="GeneTree" id="ENSGT00970000193390"/>
<dbReference type="Pfam" id="PF13445">
    <property type="entry name" value="zf-RING_UBOX"/>
    <property type="match status" value="1"/>
</dbReference>
<keyword evidence="3" id="KW-0862">Zinc</keyword>
<dbReference type="InParanoid" id="A0A674EMQ9"/>
<dbReference type="SMART" id="SM00184">
    <property type="entry name" value="RING"/>
    <property type="match status" value="1"/>
</dbReference>
<evidence type="ECO:0000256" key="1">
    <source>
        <dbReference type="ARBA" id="ARBA00022723"/>
    </source>
</evidence>
<dbReference type="AlphaFoldDB" id="A0A674EMQ9"/>
<proteinExistence type="predicted"/>